<dbReference type="GO" id="GO:0005975">
    <property type="term" value="P:carbohydrate metabolic process"/>
    <property type="evidence" value="ECO:0007669"/>
    <property type="project" value="InterPro"/>
</dbReference>
<protein>
    <recommendedName>
        <fullName evidence="5">Glycoside hydrolase family 31 TIM barrel domain-containing protein</fullName>
    </recommendedName>
</protein>
<dbReference type="AlphaFoldDB" id="A0A8S9ZGC0"/>
<name>A0A8S9ZGC0_9BILA</name>
<evidence type="ECO:0000256" key="2">
    <source>
        <dbReference type="ARBA" id="ARBA00022801"/>
    </source>
</evidence>
<dbReference type="EMBL" id="JABEBT010000105">
    <property type="protein sequence ID" value="KAF7632342.1"/>
    <property type="molecule type" value="Genomic_DNA"/>
</dbReference>
<gene>
    <name evidence="6" type="ORF">Mgra_00008267</name>
</gene>
<dbReference type="PANTHER" id="PTHR43053">
    <property type="entry name" value="GLYCOSIDASE FAMILY 31"/>
    <property type="match status" value="1"/>
</dbReference>
<evidence type="ECO:0000256" key="4">
    <source>
        <dbReference type="RuleBase" id="RU361185"/>
    </source>
</evidence>
<organism evidence="6 7">
    <name type="scientific">Meloidogyne graminicola</name>
    <dbReference type="NCBI Taxonomy" id="189291"/>
    <lineage>
        <taxon>Eukaryota</taxon>
        <taxon>Metazoa</taxon>
        <taxon>Ecdysozoa</taxon>
        <taxon>Nematoda</taxon>
        <taxon>Chromadorea</taxon>
        <taxon>Rhabditida</taxon>
        <taxon>Tylenchina</taxon>
        <taxon>Tylenchomorpha</taxon>
        <taxon>Tylenchoidea</taxon>
        <taxon>Meloidogynidae</taxon>
        <taxon>Meloidogyninae</taxon>
        <taxon>Meloidogyne</taxon>
    </lineage>
</organism>
<dbReference type="Gene3D" id="3.20.20.80">
    <property type="entry name" value="Glycosidases"/>
    <property type="match status" value="1"/>
</dbReference>
<comment type="caution">
    <text evidence="6">The sequence shown here is derived from an EMBL/GenBank/DDBJ whole genome shotgun (WGS) entry which is preliminary data.</text>
</comment>
<dbReference type="InterPro" id="IPR000322">
    <property type="entry name" value="Glyco_hydro_31_TIM"/>
</dbReference>
<dbReference type="InterPro" id="IPR050985">
    <property type="entry name" value="Alpha-glycosidase_related"/>
</dbReference>
<evidence type="ECO:0000256" key="3">
    <source>
        <dbReference type="ARBA" id="ARBA00023295"/>
    </source>
</evidence>
<evidence type="ECO:0000256" key="1">
    <source>
        <dbReference type="ARBA" id="ARBA00007806"/>
    </source>
</evidence>
<feature type="domain" description="Glycoside hydrolase family 31 TIM barrel" evidence="5">
    <location>
        <begin position="261"/>
        <end position="429"/>
    </location>
</feature>
<keyword evidence="3 4" id="KW-0326">Glycosidase</keyword>
<keyword evidence="7" id="KW-1185">Reference proteome</keyword>
<dbReference type="PANTHER" id="PTHR43053:SF4">
    <property type="entry name" value="MYOGENESIS-REGULATING GLYCOSIDASE"/>
    <property type="match status" value="1"/>
</dbReference>
<reference evidence="6" key="1">
    <citation type="journal article" date="2020" name="Ecol. Evol.">
        <title>Genome structure and content of the rice root-knot nematode (Meloidogyne graminicola).</title>
        <authorList>
            <person name="Phan N.T."/>
            <person name="Danchin E.G.J."/>
            <person name="Klopp C."/>
            <person name="Perfus-Barbeoch L."/>
            <person name="Kozlowski D.K."/>
            <person name="Koutsovoulos G.D."/>
            <person name="Lopez-Roques C."/>
            <person name="Bouchez O."/>
            <person name="Zahm M."/>
            <person name="Besnard G."/>
            <person name="Bellafiore S."/>
        </authorList>
    </citation>
    <scope>NUCLEOTIDE SEQUENCE</scope>
    <source>
        <strain evidence="6">VN-18</strain>
    </source>
</reference>
<sequence length="497" mass="58071">MKENFIQSINNSNNLYSESLGNLFISKDGSTATLTNNGITGSVLLLITLAKLFTSKEEVKIIKEGNNILKINYNNYIYNEDKLQLTIHWDTKSHKKLNFYNFYWKKPQKLNILLDSINLGSDNSAYWYGGMNTNEQTWPIKKDSYKLTEFVTNDVYQNGVTGHERYWLSSNKIVLNIPWSVPLWTSLQNNELELQTKLDDNSQFLIKNNFLEYTLAIPKLIENITLKDFHLECFNLFLNSPTNYPNLEIIKKPIWSTWANFWKSINQEGLLEYAKQIYDNNMPISQIELDDMWTITYGDYLIDKQKFSNFSEMLNILKNNYGINHLSAWVHPFINNNSEIGKNPELKNKLFVKNRNGDVPLVWWWDCPVKPLDPTKPVGPENPDIKEPCAYVLDITNPLTKEWWNSQLNKLIDEGIYTFKFDAGEINWLPHNYVLYDGMFPNSYGIHYAQFASRFGSAVENRYASGTQQTNFFIRTIDRIMMEGITIIITWLLLEFT</sequence>
<dbReference type="Pfam" id="PF01055">
    <property type="entry name" value="Glyco_hydro_31_2nd"/>
    <property type="match status" value="1"/>
</dbReference>
<dbReference type="SUPFAM" id="SSF51445">
    <property type="entry name" value="(Trans)glycosidases"/>
    <property type="match status" value="1"/>
</dbReference>
<dbReference type="Proteomes" id="UP000605970">
    <property type="component" value="Unassembled WGS sequence"/>
</dbReference>
<accession>A0A8S9ZGC0</accession>
<dbReference type="OrthoDB" id="10070917at2759"/>
<dbReference type="GO" id="GO:0004553">
    <property type="term" value="F:hydrolase activity, hydrolyzing O-glycosyl compounds"/>
    <property type="evidence" value="ECO:0007669"/>
    <property type="project" value="InterPro"/>
</dbReference>
<evidence type="ECO:0000313" key="6">
    <source>
        <dbReference type="EMBL" id="KAF7632342.1"/>
    </source>
</evidence>
<evidence type="ECO:0000259" key="5">
    <source>
        <dbReference type="Pfam" id="PF01055"/>
    </source>
</evidence>
<keyword evidence="2 4" id="KW-0378">Hydrolase</keyword>
<proteinExistence type="inferred from homology"/>
<comment type="similarity">
    <text evidence="1 4">Belongs to the glycosyl hydrolase 31 family.</text>
</comment>
<evidence type="ECO:0000313" key="7">
    <source>
        <dbReference type="Proteomes" id="UP000605970"/>
    </source>
</evidence>
<dbReference type="InterPro" id="IPR017853">
    <property type="entry name" value="GH"/>
</dbReference>